<protein>
    <submittedName>
        <fullName evidence="3">Metal-chelation protein CHAD</fullName>
    </submittedName>
</protein>
<keyword evidence="1" id="KW-0175">Coiled coil</keyword>
<gene>
    <name evidence="3" type="ORF">BGP82_09645</name>
</gene>
<evidence type="ECO:0000256" key="1">
    <source>
        <dbReference type="SAM" id="Coils"/>
    </source>
</evidence>
<organism evidence="3 4">
    <name type="scientific">Pseudomonas putida</name>
    <name type="common">Arthrobacter siderocapsulatus</name>
    <dbReference type="NCBI Taxonomy" id="303"/>
    <lineage>
        <taxon>Bacteria</taxon>
        <taxon>Pseudomonadati</taxon>
        <taxon>Pseudomonadota</taxon>
        <taxon>Gammaproteobacteria</taxon>
        <taxon>Pseudomonadales</taxon>
        <taxon>Pseudomonadaceae</taxon>
        <taxon>Pseudomonas</taxon>
    </lineage>
</organism>
<accession>A0A2S3WZE2</accession>
<dbReference type="Pfam" id="PF05235">
    <property type="entry name" value="CHAD"/>
    <property type="match status" value="1"/>
</dbReference>
<name>A0A2S3WZE2_PSEPU</name>
<dbReference type="AlphaFoldDB" id="A0A2S3WZE2"/>
<feature type="domain" description="CHAD" evidence="2">
    <location>
        <begin position="1"/>
        <end position="256"/>
    </location>
</feature>
<reference evidence="3 4" key="1">
    <citation type="submission" date="2016-08" db="EMBL/GenBank/DDBJ databases">
        <authorList>
            <person name="Seilhamer J.J."/>
        </authorList>
    </citation>
    <scope>NUCLEOTIDE SEQUENCE [LARGE SCALE GENOMIC DNA]</scope>
    <source>
        <strain evidence="3 4">KH-18-2</strain>
    </source>
</reference>
<dbReference type="InterPro" id="IPR007899">
    <property type="entry name" value="CHAD_dom"/>
</dbReference>
<evidence type="ECO:0000313" key="4">
    <source>
        <dbReference type="Proteomes" id="UP000237378"/>
    </source>
</evidence>
<proteinExistence type="predicted"/>
<evidence type="ECO:0000259" key="2">
    <source>
        <dbReference type="PROSITE" id="PS51708"/>
    </source>
</evidence>
<dbReference type="PROSITE" id="PS51708">
    <property type="entry name" value="CHAD"/>
    <property type="match status" value="1"/>
</dbReference>
<dbReference type="Gene3D" id="1.40.20.10">
    <property type="entry name" value="CHAD domain"/>
    <property type="match status" value="1"/>
</dbReference>
<feature type="coiled-coil region" evidence="1">
    <location>
        <begin position="230"/>
        <end position="257"/>
    </location>
</feature>
<dbReference type="PANTHER" id="PTHR39339">
    <property type="entry name" value="SLR1444 PROTEIN"/>
    <property type="match status" value="1"/>
</dbReference>
<dbReference type="SMART" id="SM00880">
    <property type="entry name" value="CHAD"/>
    <property type="match status" value="1"/>
</dbReference>
<dbReference type="InterPro" id="IPR038186">
    <property type="entry name" value="CHAD_dom_sf"/>
</dbReference>
<dbReference type="Proteomes" id="UP000237378">
    <property type="component" value="Unassembled WGS sequence"/>
</dbReference>
<comment type="caution">
    <text evidence="3">The sequence shown here is derived from an EMBL/GenBank/DDBJ whole genome shotgun (WGS) entry which is preliminary data.</text>
</comment>
<sequence>MTFVDKYVKEILQLEVRLFHAKARLEASYDTEALHDLRIAIRRIRSLLVPVRDVHVLDDLREAAAQVGRLTTPARDREVMTDELESRGLPVAAGRRREALKADYAEILGHPNMANLFACLDQWPSMFRSTEPGNDEAALARLVVKALTKHVDKLHRALNDEAFDLHELRILVKRTRYLTEAFPELSPLSIKAAKSLKVVQSALGSWHDHHQWCLRAQTEPDLKELEPVWARASVGELEQAAQELQHLKQLLPKITTKSKKPKLKVSARQARYRTPRSDLII</sequence>
<dbReference type="PANTHER" id="PTHR39339:SF1">
    <property type="entry name" value="CHAD DOMAIN-CONTAINING PROTEIN"/>
    <property type="match status" value="1"/>
</dbReference>
<evidence type="ECO:0000313" key="3">
    <source>
        <dbReference type="EMBL" id="POG06845.1"/>
    </source>
</evidence>
<dbReference type="EMBL" id="MING01000047">
    <property type="protein sequence ID" value="POG06845.1"/>
    <property type="molecule type" value="Genomic_DNA"/>
</dbReference>
<dbReference type="RefSeq" id="WP_103469550.1">
    <property type="nucleotide sequence ID" value="NZ_JANHKY010000011.1"/>
</dbReference>
<reference evidence="3 4" key="2">
    <citation type="submission" date="2018-03" db="EMBL/GenBank/DDBJ databases">
        <title>Draft genome of Pseudomonas putida strain KH-18-2.</title>
        <authorList>
            <person name="Yoshizawa S."/>
            <person name="Khan N.H."/>
            <person name="Nishimura M."/>
            <person name="Chiura H.X."/>
            <person name="Ogura Y."/>
            <person name="Hayashi T."/>
            <person name="Kogure K."/>
        </authorList>
    </citation>
    <scope>NUCLEOTIDE SEQUENCE [LARGE SCALE GENOMIC DNA]</scope>
    <source>
        <strain evidence="3 4">KH-18-2</strain>
    </source>
</reference>